<protein>
    <submittedName>
        <fullName evidence="2">Uncharacterized protein</fullName>
    </submittedName>
</protein>
<evidence type="ECO:0000256" key="1">
    <source>
        <dbReference type="SAM" id="MobiDB-lite"/>
    </source>
</evidence>
<dbReference type="AlphaFoldDB" id="A0A2S4VD95"/>
<reference evidence="2" key="1">
    <citation type="submission" date="2017-12" db="EMBL/GenBank/DDBJ databases">
        <title>Gene loss provides genomic basis for host adaptation in cereal stripe rust fungi.</title>
        <authorList>
            <person name="Xia C."/>
        </authorList>
    </citation>
    <scope>NUCLEOTIDE SEQUENCE [LARGE SCALE GENOMIC DNA]</scope>
    <source>
        <strain evidence="2">93-210</strain>
    </source>
</reference>
<feature type="region of interest" description="Disordered" evidence="1">
    <location>
        <begin position="1"/>
        <end position="29"/>
    </location>
</feature>
<keyword evidence="3" id="KW-1185">Reference proteome</keyword>
<feature type="region of interest" description="Disordered" evidence="1">
    <location>
        <begin position="45"/>
        <end position="103"/>
    </location>
</feature>
<evidence type="ECO:0000313" key="2">
    <source>
        <dbReference type="EMBL" id="POW07455.1"/>
    </source>
</evidence>
<dbReference type="VEuPathDB" id="FungiDB:PSTT_08259"/>
<organism evidence="2 3">
    <name type="scientific">Puccinia striiformis</name>
    <dbReference type="NCBI Taxonomy" id="27350"/>
    <lineage>
        <taxon>Eukaryota</taxon>
        <taxon>Fungi</taxon>
        <taxon>Dikarya</taxon>
        <taxon>Basidiomycota</taxon>
        <taxon>Pucciniomycotina</taxon>
        <taxon>Pucciniomycetes</taxon>
        <taxon>Pucciniales</taxon>
        <taxon>Pucciniaceae</taxon>
        <taxon>Puccinia</taxon>
    </lineage>
</organism>
<feature type="compositionally biased region" description="Polar residues" evidence="1">
    <location>
        <begin position="1"/>
        <end position="17"/>
    </location>
</feature>
<feature type="compositionally biased region" description="Low complexity" evidence="1">
    <location>
        <begin position="50"/>
        <end position="66"/>
    </location>
</feature>
<proteinExistence type="predicted"/>
<feature type="non-terminal residue" evidence="2">
    <location>
        <position position="1"/>
    </location>
</feature>
<name>A0A2S4VD95_9BASI</name>
<gene>
    <name evidence="2" type="ORF">PSTT_08259</name>
</gene>
<evidence type="ECO:0000313" key="3">
    <source>
        <dbReference type="Proteomes" id="UP000239156"/>
    </source>
</evidence>
<comment type="caution">
    <text evidence="2">The sequence shown here is derived from an EMBL/GenBank/DDBJ whole genome shotgun (WGS) entry which is preliminary data.</text>
</comment>
<accession>A0A2S4VD95</accession>
<sequence length="142" mass="15934">QATKNGGQEQSQPQPRNDPNAMLRFPTSIPLRTAEFNEFKESILSAQKNSQAAQAPTQSSATQQSSGDQAFERERKELRERAQKSKAERIGLPRAYHTPSLNDQLTESLDFLEATPILERKENGNSAGRLLLVWWLEPSVTL</sequence>
<dbReference type="EMBL" id="PKSL01000074">
    <property type="protein sequence ID" value="POW07455.1"/>
    <property type="molecule type" value="Genomic_DNA"/>
</dbReference>
<feature type="compositionally biased region" description="Basic and acidic residues" evidence="1">
    <location>
        <begin position="70"/>
        <end position="91"/>
    </location>
</feature>
<dbReference type="Proteomes" id="UP000239156">
    <property type="component" value="Unassembled WGS sequence"/>
</dbReference>